<dbReference type="Proteomes" id="UP001524586">
    <property type="component" value="Unassembled WGS sequence"/>
</dbReference>
<proteinExistence type="predicted"/>
<evidence type="ECO:0000313" key="3">
    <source>
        <dbReference type="EMBL" id="MCQ8128930.1"/>
    </source>
</evidence>
<name>A0ABT1U6C8_9GAMM</name>
<feature type="region of interest" description="Disordered" evidence="1">
    <location>
        <begin position="171"/>
        <end position="190"/>
    </location>
</feature>
<dbReference type="SMART" id="SM00953">
    <property type="entry name" value="RES"/>
    <property type="match status" value="1"/>
</dbReference>
<reference evidence="3 4" key="1">
    <citation type="submission" date="2022-07" db="EMBL/GenBank/DDBJ databases">
        <title>Methylomonas rivi sp. nov., Methylomonas rosea sp. nov., Methylomonas aureus sp. nov. and Methylomonas subterranea sp. nov., four novel methanotrophs isolated from a freshwater creek and the deep terrestrial subsurface.</title>
        <authorList>
            <person name="Abin C."/>
            <person name="Sankaranarayanan K."/>
            <person name="Garner C."/>
            <person name="Sindelar R."/>
            <person name="Kotary K."/>
            <person name="Garner R."/>
            <person name="Barclay S."/>
            <person name="Lawson P."/>
            <person name="Krumholz L."/>
        </authorList>
    </citation>
    <scope>NUCLEOTIDE SEQUENCE [LARGE SCALE GENOMIC DNA]</scope>
    <source>
        <strain evidence="3 4">WSC-6</strain>
    </source>
</reference>
<dbReference type="Pfam" id="PF08808">
    <property type="entry name" value="RES"/>
    <property type="match status" value="1"/>
</dbReference>
<protein>
    <submittedName>
        <fullName evidence="3">RES domain-containing protein</fullName>
    </submittedName>
</protein>
<comment type="caution">
    <text evidence="3">The sequence shown here is derived from an EMBL/GenBank/DDBJ whole genome shotgun (WGS) entry which is preliminary data.</text>
</comment>
<sequence>MTIRISRFTGMVYRAHHPMWSYDPLSGNGAKKHGGRFNRPGCAALYLSLDPTTAWMEAQQGFPFKPQPMTLVAYEVDCAKIADLNDEQLLQNIGGSSQVLGCAWEDLATQAMEPPTWRLADQLRALDVAGALVRSFASGCTAKNQNLVLWHWSDAASNTVRAIDDFGRLPKTPESWQANPQGAVMEEKAT</sequence>
<accession>A0ABT1U6C8</accession>
<dbReference type="EMBL" id="JANIBK010000048">
    <property type="protein sequence ID" value="MCQ8128930.1"/>
    <property type="molecule type" value="Genomic_DNA"/>
</dbReference>
<gene>
    <name evidence="3" type="ORF">NP596_10715</name>
</gene>
<keyword evidence="4" id="KW-1185">Reference proteome</keyword>
<dbReference type="RefSeq" id="WP_256615350.1">
    <property type="nucleotide sequence ID" value="NZ_JANIBK010000048.1"/>
</dbReference>
<evidence type="ECO:0000313" key="4">
    <source>
        <dbReference type="Proteomes" id="UP001524586"/>
    </source>
</evidence>
<organism evidence="3 4">
    <name type="scientific">Methylomonas rivi</name>
    <dbReference type="NCBI Taxonomy" id="2952226"/>
    <lineage>
        <taxon>Bacteria</taxon>
        <taxon>Pseudomonadati</taxon>
        <taxon>Pseudomonadota</taxon>
        <taxon>Gammaproteobacteria</taxon>
        <taxon>Methylococcales</taxon>
        <taxon>Methylococcaceae</taxon>
        <taxon>Methylomonas</taxon>
    </lineage>
</organism>
<feature type="domain" description="RES" evidence="2">
    <location>
        <begin position="24"/>
        <end position="162"/>
    </location>
</feature>
<evidence type="ECO:0000256" key="1">
    <source>
        <dbReference type="SAM" id="MobiDB-lite"/>
    </source>
</evidence>
<dbReference type="InterPro" id="IPR014914">
    <property type="entry name" value="RES_dom"/>
</dbReference>
<evidence type="ECO:0000259" key="2">
    <source>
        <dbReference type="SMART" id="SM00953"/>
    </source>
</evidence>